<evidence type="ECO:0000313" key="3">
    <source>
        <dbReference type="EMBL" id="MFC5720800.1"/>
    </source>
</evidence>
<comment type="similarity">
    <text evidence="1 2">Belongs to the cytochrome P450 family.</text>
</comment>
<keyword evidence="2" id="KW-0479">Metal-binding</keyword>
<keyword evidence="2" id="KW-0408">Iron</keyword>
<dbReference type="PRINTS" id="PR00359">
    <property type="entry name" value="BP450"/>
</dbReference>
<dbReference type="PROSITE" id="PS00086">
    <property type="entry name" value="CYTOCHROME_P450"/>
    <property type="match status" value="1"/>
</dbReference>
<keyword evidence="2" id="KW-0349">Heme</keyword>
<dbReference type="InterPro" id="IPR002397">
    <property type="entry name" value="Cyt_P450_B"/>
</dbReference>
<dbReference type="InterPro" id="IPR036396">
    <property type="entry name" value="Cyt_P450_sf"/>
</dbReference>
<dbReference type="InterPro" id="IPR017972">
    <property type="entry name" value="Cyt_P450_CS"/>
</dbReference>
<dbReference type="Gene3D" id="1.10.630.10">
    <property type="entry name" value="Cytochrome P450"/>
    <property type="match status" value="1"/>
</dbReference>
<dbReference type="InterPro" id="IPR001128">
    <property type="entry name" value="Cyt_P450"/>
</dbReference>
<gene>
    <name evidence="3" type="ORF">ACFP1Z_11550</name>
</gene>
<keyword evidence="4" id="KW-1185">Reference proteome</keyword>
<comment type="caution">
    <text evidence="3">The sequence shown here is derived from an EMBL/GenBank/DDBJ whole genome shotgun (WGS) entry which is preliminary data.</text>
</comment>
<evidence type="ECO:0000313" key="4">
    <source>
        <dbReference type="Proteomes" id="UP001596083"/>
    </source>
</evidence>
<protein>
    <submittedName>
        <fullName evidence="3">Cytochrome P450</fullName>
    </submittedName>
</protein>
<keyword evidence="2" id="KW-0560">Oxidoreductase</keyword>
<reference evidence="4" key="1">
    <citation type="journal article" date="2019" name="Int. J. Syst. Evol. Microbiol.">
        <title>The Global Catalogue of Microorganisms (GCM) 10K type strain sequencing project: providing services to taxonomists for standard genome sequencing and annotation.</title>
        <authorList>
            <consortium name="The Broad Institute Genomics Platform"/>
            <consortium name="The Broad Institute Genome Sequencing Center for Infectious Disease"/>
            <person name="Wu L."/>
            <person name="Ma J."/>
        </authorList>
    </citation>
    <scope>NUCLEOTIDE SEQUENCE [LARGE SCALE GENOMIC DNA]</scope>
    <source>
        <strain evidence="4">CGMCC 4.7304</strain>
    </source>
</reference>
<dbReference type="EMBL" id="JBHSPB010000006">
    <property type="protein sequence ID" value="MFC5720800.1"/>
    <property type="molecule type" value="Genomic_DNA"/>
</dbReference>
<dbReference type="PANTHER" id="PTHR46696:SF1">
    <property type="entry name" value="CYTOCHROME P450 YJIB-RELATED"/>
    <property type="match status" value="1"/>
</dbReference>
<evidence type="ECO:0000256" key="1">
    <source>
        <dbReference type="ARBA" id="ARBA00010617"/>
    </source>
</evidence>
<keyword evidence="2" id="KW-0503">Monooxygenase</keyword>
<dbReference type="RefSeq" id="WP_390315984.1">
    <property type="nucleotide sequence ID" value="NZ_JBHSPB010000006.1"/>
</dbReference>
<evidence type="ECO:0000256" key="2">
    <source>
        <dbReference type="RuleBase" id="RU000461"/>
    </source>
</evidence>
<name>A0ABW0YW80_9ACTN</name>
<organism evidence="3 4">
    <name type="scientific">Streptomyces gamaensis</name>
    <dbReference type="NCBI Taxonomy" id="1763542"/>
    <lineage>
        <taxon>Bacteria</taxon>
        <taxon>Bacillati</taxon>
        <taxon>Actinomycetota</taxon>
        <taxon>Actinomycetes</taxon>
        <taxon>Kitasatosporales</taxon>
        <taxon>Streptomycetaceae</taxon>
        <taxon>Streptomyces</taxon>
    </lineage>
</organism>
<dbReference type="SUPFAM" id="SSF48264">
    <property type="entry name" value="Cytochrome P450"/>
    <property type="match status" value="1"/>
</dbReference>
<dbReference type="PANTHER" id="PTHR46696">
    <property type="entry name" value="P450, PUTATIVE (EUROFUNG)-RELATED"/>
    <property type="match status" value="1"/>
</dbReference>
<dbReference type="Proteomes" id="UP001596083">
    <property type="component" value="Unassembled WGS sequence"/>
</dbReference>
<proteinExistence type="inferred from homology"/>
<accession>A0ABW0YW80</accession>
<sequence length="401" mass="44817">MDGTADSRIYDCADVPALDFDPFLRESLQHAPVSRIRVPHGQGDCWLVTRYHDVRFVTSDPRFSRDILGSAAPKMTKHTIPLERAVSYADPPEHARVRGVVAQAFGQRGIDRLRLRAQLLLEGLMTDLEAAGPPADLIEHVVSPFPLQLIGELLGVPAADRARWCAWTQTLFTRAHDEAAAARAAQIKQAARDYFGQLAARRRAEPRDDVMTVLVTAVDDGRIDEDELLALATLLQLNGWHAVRNNAANMMYALLTHDGLADRLRARPSLVPRAVEELLRWIPHKHAVGQPRVATEDVRVGDQVIRAGEFVYVSYVAANRDGEVYEDPDRIDFERQGPPHIAFGHGPHYCVAPQLARMEAELLLSNLLTRFPRMRLAVPAREVRWQTDVVIRGPVGLPVVW</sequence>
<dbReference type="CDD" id="cd11031">
    <property type="entry name" value="Cyp158A-like"/>
    <property type="match status" value="1"/>
</dbReference>
<dbReference type="Pfam" id="PF00067">
    <property type="entry name" value="p450"/>
    <property type="match status" value="1"/>
</dbReference>